<evidence type="ECO:0000256" key="1">
    <source>
        <dbReference type="SAM" id="MobiDB-lite"/>
    </source>
</evidence>
<accession>A0A517L3E7</accession>
<gene>
    <name evidence="2" type="ORF">FKW77_006116</name>
</gene>
<dbReference type="AlphaFoldDB" id="A0A517L3E7"/>
<keyword evidence="3" id="KW-1185">Reference proteome</keyword>
<evidence type="ECO:0000313" key="2">
    <source>
        <dbReference type="EMBL" id="QDS70167.1"/>
    </source>
</evidence>
<organism evidence="2 3">
    <name type="scientific">Venturia effusa</name>
    <dbReference type="NCBI Taxonomy" id="50376"/>
    <lineage>
        <taxon>Eukaryota</taxon>
        <taxon>Fungi</taxon>
        <taxon>Dikarya</taxon>
        <taxon>Ascomycota</taxon>
        <taxon>Pezizomycotina</taxon>
        <taxon>Dothideomycetes</taxon>
        <taxon>Pleosporomycetidae</taxon>
        <taxon>Venturiales</taxon>
        <taxon>Venturiaceae</taxon>
        <taxon>Venturia</taxon>
    </lineage>
</organism>
<proteinExistence type="predicted"/>
<dbReference type="EMBL" id="CP042188">
    <property type="protein sequence ID" value="QDS70167.1"/>
    <property type="molecule type" value="Genomic_DNA"/>
</dbReference>
<dbReference type="Proteomes" id="UP000316270">
    <property type="component" value="Chromosome 4"/>
</dbReference>
<evidence type="ECO:0000313" key="3">
    <source>
        <dbReference type="Proteomes" id="UP000316270"/>
    </source>
</evidence>
<reference evidence="2 3" key="1">
    <citation type="submission" date="2019-07" db="EMBL/GenBank/DDBJ databases">
        <title>Finished genome of Venturia effusa.</title>
        <authorList>
            <person name="Young C.A."/>
            <person name="Cox M.P."/>
            <person name="Ganley A.R.D."/>
            <person name="David W.J."/>
        </authorList>
    </citation>
    <scope>NUCLEOTIDE SEQUENCE [LARGE SCALE GENOMIC DNA]</scope>
    <source>
        <strain evidence="3">albino</strain>
    </source>
</reference>
<feature type="compositionally biased region" description="Low complexity" evidence="1">
    <location>
        <begin position="21"/>
        <end position="32"/>
    </location>
</feature>
<protein>
    <submittedName>
        <fullName evidence="2">Uncharacterized protein</fullName>
    </submittedName>
</protein>
<name>A0A517L3E7_9PEZI</name>
<feature type="region of interest" description="Disordered" evidence="1">
    <location>
        <begin position="1"/>
        <end position="79"/>
    </location>
</feature>
<sequence length="122" mass="13184">MPFDSFNLRAEDLTTVPLTQSKSAPTNSSSSSERPNLFRSITAKASMRSPSRKPSMTKRPTLEQIYSRPGVSRTTTDAAHDMTATEAATKVTLRTKLAGVWSSMTTHFVKAAMCSGRCVAGP</sequence>